<dbReference type="KEGG" id="bbes:BESB_063030"/>
<feature type="compositionally biased region" description="Basic residues" evidence="1">
    <location>
        <begin position="70"/>
        <end position="84"/>
    </location>
</feature>
<sequence>MHKTRPRAARGRIHAAERDCATIDEDARREAKLATLRKSKRRKAMDESEEYELETSEKKTHLQGRMPERTHRKRKVGGRKGGGRRKSEREKRDVGVPRPGATLRLKKTPHREEMRQTKLQTKQVLAFGARKRNRHSTQEADDPRRQRVCSLATRSSCLLSSCSSFLFFIASPLRLVKLALCALFSLFVARILFGLESPVGGGCAFCTAADLALKVERQEAGSNRGQQRVHVQQRERLRAEGERAKRAKEAEEKAPLRDSQQETEEASRRPRVT</sequence>
<dbReference type="VEuPathDB" id="ToxoDB:BESB_063030"/>
<dbReference type="GeneID" id="40311231"/>
<protein>
    <submittedName>
        <fullName evidence="2">Uncharacterized protein</fullName>
    </submittedName>
</protein>
<comment type="caution">
    <text evidence="2">The sequence shown here is derived from an EMBL/GenBank/DDBJ whole genome shotgun (WGS) entry which is preliminary data.</text>
</comment>
<evidence type="ECO:0000313" key="2">
    <source>
        <dbReference type="EMBL" id="PFH35416.1"/>
    </source>
</evidence>
<dbReference type="EMBL" id="NWUJ01000005">
    <property type="protein sequence ID" value="PFH35416.1"/>
    <property type="molecule type" value="Genomic_DNA"/>
</dbReference>
<name>A0A2A9MHI7_BESBE</name>
<feature type="compositionally biased region" description="Basic and acidic residues" evidence="1">
    <location>
        <begin position="85"/>
        <end position="95"/>
    </location>
</feature>
<reference evidence="2 3" key="1">
    <citation type="submission" date="2017-09" db="EMBL/GenBank/DDBJ databases">
        <title>Genome sequencing of Besnoitia besnoiti strain Bb-Ger1.</title>
        <authorList>
            <person name="Schares G."/>
            <person name="Venepally P."/>
            <person name="Lorenzi H.A."/>
        </authorList>
    </citation>
    <scope>NUCLEOTIDE SEQUENCE [LARGE SCALE GENOMIC DNA]</scope>
    <source>
        <strain evidence="2 3">Bb-Ger1</strain>
    </source>
</reference>
<feature type="region of interest" description="Disordered" evidence="1">
    <location>
        <begin position="222"/>
        <end position="273"/>
    </location>
</feature>
<feature type="region of interest" description="Disordered" evidence="1">
    <location>
        <begin position="35"/>
        <end position="102"/>
    </location>
</feature>
<keyword evidence="3" id="KW-1185">Reference proteome</keyword>
<dbReference type="RefSeq" id="XP_029219425.1">
    <property type="nucleotide sequence ID" value="XM_029364717.1"/>
</dbReference>
<accession>A0A2A9MHI7</accession>
<gene>
    <name evidence="2" type="ORF">BESB_063030</name>
</gene>
<organism evidence="2 3">
    <name type="scientific">Besnoitia besnoiti</name>
    <name type="common">Apicomplexan protozoan</name>
    <dbReference type="NCBI Taxonomy" id="94643"/>
    <lineage>
        <taxon>Eukaryota</taxon>
        <taxon>Sar</taxon>
        <taxon>Alveolata</taxon>
        <taxon>Apicomplexa</taxon>
        <taxon>Conoidasida</taxon>
        <taxon>Coccidia</taxon>
        <taxon>Eucoccidiorida</taxon>
        <taxon>Eimeriorina</taxon>
        <taxon>Sarcocystidae</taxon>
        <taxon>Besnoitia</taxon>
    </lineage>
</organism>
<dbReference type="AlphaFoldDB" id="A0A2A9MHI7"/>
<proteinExistence type="predicted"/>
<dbReference type="Proteomes" id="UP000224006">
    <property type="component" value="Chromosome V"/>
</dbReference>
<evidence type="ECO:0000256" key="1">
    <source>
        <dbReference type="SAM" id="MobiDB-lite"/>
    </source>
</evidence>
<feature type="compositionally biased region" description="Basic and acidic residues" evidence="1">
    <location>
        <begin position="232"/>
        <end position="273"/>
    </location>
</feature>
<evidence type="ECO:0000313" key="3">
    <source>
        <dbReference type="Proteomes" id="UP000224006"/>
    </source>
</evidence>